<dbReference type="EMBL" id="BARS01007009">
    <property type="protein sequence ID" value="GAF76949.1"/>
    <property type="molecule type" value="Genomic_DNA"/>
</dbReference>
<evidence type="ECO:0000313" key="1">
    <source>
        <dbReference type="EMBL" id="GAF76949.1"/>
    </source>
</evidence>
<sequence length="270" mass="31011">RGTIGPVYDVDIIRRGDRFKPGLAFVDRTDITLLQGQVGYGWFSPESSPVLRHLPTLSGTVYQRTSTGQVESALAELNWYLRTKKQASARLILDYNYEYLDRTYYVASEAYVPPGDYQFLDAYVYYSLPSGRLLGANGYVRGGAFYDGWRLTAQVRPTWRPNPYFMAGGRIKYDHVTFPERNQEYINWIYKLDLQAAFSVTTSVAGLIQYNSAIDAVILNLRLRYNPREGTDLYLVYNDNLNLDRQREEPALPLSSTRAVLLKYSITFLR</sequence>
<accession>X0S7J7</accession>
<name>X0S7J7_9ZZZZ</name>
<reference evidence="1" key="1">
    <citation type="journal article" date="2014" name="Front. Microbiol.">
        <title>High frequency of phylogenetically diverse reductive dehalogenase-homologous genes in deep subseafloor sedimentary metagenomes.</title>
        <authorList>
            <person name="Kawai M."/>
            <person name="Futagami T."/>
            <person name="Toyoda A."/>
            <person name="Takaki Y."/>
            <person name="Nishi S."/>
            <person name="Hori S."/>
            <person name="Arai W."/>
            <person name="Tsubouchi T."/>
            <person name="Morono Y."/>
            <person name="Uchiyama I."/>
            <person name="Ito T."/>
            <person name="Fujiyama A."/>
            <person name="Inagaki F."/>
            <person name="Takami H."/>
        </authorList>
    </citation>
    <scope>NUCLEOTIDE SEQUENCE</scope>
    <source>
        <strain evidence="1">Expedition CK06-06</strain>
    </source>
</reference>
<gene>
    <name evidence="1" type="ORF">S01H1_13575</name>
</gene>
<proteinExistence type="predicted"/>
<evidence type="ECO:0008006" key="2">
    <source>
        <dbReference type="Google" id="ProtNLM"/>
    </source>
</evidence>
<feature type="non-terminal residue" evidence="1">
    <location>
        <position position="1"/>
    </location>
</feature>
<organism evidence="1">
    <name type="scientific">marine sediment metagenome</name>
    <dbReference type="NCBI Taxonomy" id="412755"/>
    <lineage>
        <taxon>unclassified sequences</taxon>
        <taxon>metagenomes</taxon>
        <taxon>ecological metagenomes</taxon>
    </lineage>
</organism>
<protein>
    <recommendedName>
        <fullName evidence="2">TonB-dependent receptor-like beta-barrel domain-containing protein</fullName>
    </recommendedName>
</protein>
<comment type="caution">
    <text evidence="1">The sequence shown here is derived from an EMBL/GenBank/DDBJ whole genome shotgun (WGS) entry which is preliminary data.</text>
</comment>
<dbReference type="AlphaFoldDB" id="X0S7J7"/>